<dbReference type="AlphaFoldDB" id="A0A8X6MAK9"/>
<dbReference type="EMBL" id="BMAV01024680">
    <property type="protein sequence ID" value="GFS35249.1"/>
    <property type="molecule type" value="Genomic_DNA"/>
</dbReference>
<gene>
    <name evidence="1" type="ORF">TNIN_50021</name>
</gene>
<sequence>MQVLKREIKSLVTDSGARASSNPIFYLCLFLEELIQAITCLKRGKFPSEDGIQSEFPQHLSTYALRTLLRFFSMIWNSGIIPSQWLRAIVLPIHKNVKRSKGSSKLRPISLNSIMGKTMERITTKSLSWLLETNNLLAEDRVGLRQFRSTNQHVALLNQSIKDALDKS</sequence>
<evidence type="ECO:0000313" key="1">
    <source>
        <dbReference type="EMBL" id="GFS35249.1"/>
    </source>
</evidence>
<evidence type="ECO:0000313" key="2">
    <source>
        <dbReference type="Proteomes" id="UP000886998"/>
    </source>
</evidence>
<organism evidence="1 2">
    <name type="scientific">Trichonephila inaurata madagascariensis</name>
    <dbReference type="NCBI Taxonomy" id="2747483"/>
    <lineage>
        <taxon>Eukaryota</taxon>
        <taxon>Metazoa</taxon>
        <taxon>Ecdysozoa</taxon>
        <taxon>Arthropoda</taxon>
        <taxon>Chelicerata</taxon>
        <taxon>Arachnida</taxon>
        <taxon>Araneae</taxon>
        <taxon>Araneomorphae</taxon>
        <taxon>Entelegynae</taxon>
        <taxon>Araneoidea</taxon>
        <taxon>Nephilidae</taxon>
        <taxon>Trichonephila</taxon>
        <taxon>Trichonephila inaurata</taxon>
    </lineage>
</organism>
<dbReference type="OrthoDB" id="6429725at2759"/>
<protein>
    <submittedName>
        <fullName evidence="1">Uncharacterized protein</fullName>
    </submittedName>
</protein>
<keyword evidence="2" id="KW-1185">Reference proteome</keyword>
<accession>A0A8X6MAK9</accession>
<name>A0A8X6MAK9_9ARAC</name>
<reference evidence="1" key="1">
    <citation type="submission" date="2020-08" db="EMBL/GenBank/DDBJ databases">
        <title>Multicomponent nature underlies the extraordinary mechanical properties of spider dragline silk.</title>
        <authorList>
            <person name="Kono N."/>
            <person name="Nakamura H."/>
            <person name="Mori M."/>
            <person name="Yoshida Y."/>
            <person name="Ohtoshi R."/>
            <person name="Malay A.D."/>
            <person name="Moran D.A.P."/>
            <person name="Tomita M."/>
            <person name="Numata K."/>
            <person name="Arakawa K."/>
        </authorList>
    </citation>
    <scope>NUCLEOTIDE SEQUENCE</scope>
</reference>
<proteinExistence type="predicted"/>
<dbReference type="PANTHER" id="PTHR19446">
    <property type="entry name" value="REVERSE TRANSCRIPTASES"/>
    <property type="match status" value="1"/>
</dbReference>
<dbReference type="Proteomes" id="UP000886998">
    <property type="component" value="Unassembled WGS sequence"/>
</dbReference>
<comment type="caution">
    <text evidence="1">The sequence shown here is derived from an EMBL/GenBank/DDBJ whole genome shotgun (WGS) entry which is preliminary data.</text>
</comment>